<feature type="binding site" description="axial binding residue" evidence="6">
    <location>
        <position position="430"/>
    </location>
    <ligand>
        <name>heme</name>
        <dbReference type="ChEBI" id="CHEBI:30413"/>
    </ligand>
    <ligandPart>
        <name>Fe</name>
        <dbReference type="ChEBI" id="CHEBI:18248"/>
    </ligandPart>
</feature>
<dbReference type="SUPFAM" id="SSF48264">
    <property type="entry name" value="Cytochrome P450"/>
    <property type="match status" value="1"/>
</dbReference>
<dbReference type="PANTHER" id="PTHR47582">
    <property type="entry name" value="P450, PUTATIVE (EUROFUNG)-RELATED"/>
    <property type="match status" value="1"/>
</dbReference>
<evidence type="ECO:0000256" key="5">
    <source>
        <dbReference type="ARBA" id="ARBA00023033"/>
    </source>
</evidence>
<gene>
    <name evidence="9" type="ORF">TT172_LOCUS7899</name>
</gene>
<dbReference type="GO" id="GO:0005506">
    <property type="term" value="F:iron ion binding"/>
    <property type="evidence" value="ECO:0007669"/>
    <property type="project" value="InterPro"/>
</dbReference>
<dbReference type="EMBL" id="OUUZ01000015">
    <property type="protein sequence ID" value="SPQ25480.1"/>
    <property type="molecule type" value="Genomic_DNA"/>
</dbReference>
<dbReference type="GO" id="GO:0004497">
    <property type="term" value="F:monooxygenase activity"/>
    <property type="evidence" value="ECO:0007669"/>
    <property type="project" value="UniProtKB-KW"/>
</dbReference>
<keyword evidence="6 7" id="KW-0349">Heme</keyword>
<evidence type="ECO:0000256" key="7">
    <source>
        <dbReference type="RuleBase" id="RU000461"/>
    </source>
</evidence>
<evidence type="ECO:0000256" key="6">
    <source>
        <dbReference type="PIRSR" id="PIRSR602403-1"/>
    </source>
</evidence>
<dbReference type="AlphaFoldDB" id="A0A3S4ATC0"/>
<comment type="cofactor">
    <cofactor evidence="1 6">
        <name>heme</name>
        <dbReference type="ChEBI" id="CHEBI:30413"/>
    </cofactor>
</comment>
<keyword evidence="3 6" id="KW-0479">Metal-binding</keyword>
<dbReference type="InterPro" id="IPR036396">
    <property type="entry name" value="Cyt_P450_sf"/>
</dbReference>
<keyword evidence="5 7" id="KW-0503">Monooxygenase</keyword>
<evidence type="ECO:0000256" key="2">
    <source>
        <dbReference type="ARBA" id="ARBA00010617"/>
    </source>
</evidence>
<sequence length="501" mass="56135">MAGQVAWYFVAGLVATYTFLRALLRLTQHEKEPQTLATLLPFVSPLLGLGTQKTKFFVKLRDAHGLPIYTLRMPGSRTYVITSLSLVPALQRQIRILSFHPIELRAAERVMGLTRTGCEILGANMNHDDSYLGSFVKALHPALSPGPGLDEINETSVQLLAASLGRRKTAAGVDMFQWIRHEMFMATTNAIYGPHNIFNKNPKHEAAWFTFEHGIMALMTLPWPSLTARASFQARESLIPDLMEYFQKAYHEQGSPLVKCRFAYNTRHGLGPEDMARTEIGQISATVTNTVLAAFWFIWHIFSDPAVLEDCRSEVERLVGRDEHTGIRTLDLSRIRTSCPVLLSTWHEMLRYRHIGIQARAVMEDHLFDGRYLLKKGATVMCVIPALHSDTSVWGPDAAEFNHRRFVREDGAGAKRANAFRGFGGGSTLCPGRHFATNEALSFAALLMTRFDVRPVAGVWKEPRVDMPLTVSLPLPIEPVEVKIVPKAEQEWKVLFSASAK</sequence>
<proteinExistence type="inferred from homology"/>
<dbReference type="Proteomes" id="UP000289323">
    <property type="component" value="Unassembled WGS sequence"/>
</dbReference>
<keyword evidence="8" id="KW-1133">Transmembrane helix</keyword>
<accession>A0A3S4ATC0</accession>
<dbReference type="Pfam" id="PF00067">
    <property type="entry name" value="p450"/>
    <property type="match status" value="1"/>
</dbReference>
<comment type="similarity">
    <text evidence="2 7">Belongs to the cytochrome P450 family.</text>
</comment>
<dbReference type="InterPro" id="IPR053007">
    <property type="entry name" value="CYP450_monoxygenase_sec-met"/>
</dbReference>
<evidence type="ECO:0000256" key="4">
    <source>
        <dbReference type="ARBA" id="ARBA00023004"/>
    </source>
</evidence>
<organism evidence="9 10">
    <name type="scientific">Thermothielavioides terrestris</name>
    <dbReference type="NCBI Taxonomy" id="2587410"/>
    <lineage>
        <taxon>Eukaryota</taxon>
        <taxon>Fungi</taxon>
        <taxon>Dikarya</taxon>
        <taxon>Ascomycota</taxon>
        <taxon>Pezizomycotina</taxon>
        <taxon>Sordariomycetes</taxon>
        <taxon>Sordariomycetidae</taxon>
        <taxon>Sordariales</taxon>
        <taxon>Chaetomiaceae</taxon>
        <taxon>Thermothielavioides</taxon>
    </lineage>
</organism>
<reference evidence="9 10" key="1">
    <citation type="submission" date="2018-04" db="EMBL/GenBank/DDBJ databases">
        <authorList>
            <person name="Huttner S."/>
            <person name="Dainat J."/>
        </authorList>
    </citation>
    <scope>NUCLEOTIDE SEQUENCE [LARGE SCALE GENOMIC DNA]</scope>
</reference>
<evidence type="ECO:0000256" key="3">
    <source>
        <dbReference type="ARBA" id="ARBA00022723"/>
    </source>
</evidence>
<evidence type="ECO:0000256" key="8">
    <source>
        <dbReference type="SAM" id="Phobius"/>
    </source>
</evidence>
<dbReference type="PRINTS" id="PR00465">
    <property type="entry name" value="EP450IV"/>
</dbReference>
<keyword evidence="4 6" id="KW-0408">Iron</keyword>
<dbReference type="GO" id="GO:0020037">
    <property type="term" value="F:heme binding"/>
    <property type="evidence" value="ECO:0007669"/>
    <property type="project" value="InterPro"/>
</dbReference>
<feature type="transmembrane region" description="Helical" evidence="8">
    <location>
        <begin position="6"/>
        <end position="24"/>
    </location>
</feature>
<dbReference type="InterPro" id="IPR002403">
    <property type="entry name" value="Cyt_P450_E_grp-IV"/>
</dbReference>
<keyword evidence="8" id="KW-0472">Membrane</keyword>
<keyword evidence="7" id="KW-0560">Oxidoreductase</keyword>
<dbReference type="GO" id="GO:0016705">
    <property type="term" value="F:oxidoreductase activity, acting on paired donors, with incorporation or reduction of molecular oxygen"/>
    <property type="evidence" value="ECO:0007669"/>
    <property type="project" value="InterPro"/>
</dbReference>
<dbReference type="PROSITE" id="PS00086">
    <property type="entry name" value="CYTOCHROME_P450"/>
    <property type="match status" value="1"/>
</dbReference>
<evidence type="ECO:0000256" key="1">
    <source>
        <dbReference type="ARBA" id="ARBA00001971"/>
    </source>
</evidence>
<evidence type="ECO:0000313" key="10">
    <source>
        <dbReference type="Proteomes" id="UP000289323"/>
    </source>
</evidence>
<evidence type="ECO:0000313" key="9">
    <source>
        <dbReference type="EMBL" id="SPQ25480.1"/>
    </source>
</evidence>
<dbReference type="Gene3D" id="1.10.630.10">
    <property type="entry name" value="Cytochrome P450"/>
    <property type="match status" value="1"/>
</dbReference>
<dbReference type="CDD" id="cd11040">
    <property type="entry name" value="CYP7_CYP8-like"/>
    <property type="match status" value="1"/>
</dbReference>
<dbReference type="InterPro" id="IPR017972">
    <property type="entry name" value="Cyt_P450_CS"/>
</dbReference>
<dbReference type="PANTHER" id="PTHR47582:SF1">
    <property type="entry name" value="P450, PUTATIVE (EUROFUNG)-RELATED"/>
    <property type="match status" value="1"/>
</dbReference>
<keyword evidence="8" id="KW-0812">Transmembrane</keyword>
<dbReference type="InterPro" id="IPR001128">
    <property type="entry name" value="Cyt_P450"/>
</dbReference>
<protein>
    <submittedName>
        <fullName evidence="9">Bca7f920-6715-4b33-a672-695716848fad</fullName>
    </submittedName>
</protein>
<name>A0A3S4ATC0_9PEZI</name>